<evidence type="ECO:0000256" key="1">
    <source>
        <dbReference type="SAM" id="MobiDB-lite"/>
    </source>
</evidence>
<gene>
    <name evidence="2" type="ORF">Bequi_13820</name>
</gene>
<proteinExistence type="predicted"/>
<dbReference type="EMBL" id="JAKNCJ010000013">
    <property type="protein sequence ID" value="MCL6424443.1"/>
    <property type="molecule type" value="Genomic_DNA"/>
</dbReference>
<sequence>MSSVPPAALPPSEPPAPHVPSAPTPEPAREPQSAAASTSAQASAFAQAQQEPLSPPRRGLSPWIALAAVAVLGLPIVGGTGAAMYFLGESAASASAPGAPEAESPWDFLPPSGTVTGADGTEKPEAGTEEQPAAVGDVLTWPTPEGGTVRVVVSGIDEDADALVADADPENPPADHGTHYTQIALEVSVEGEGVVDPFEDIWVTAETDGESTSDADVRAIPADSVREIGGLGDGESGSGTVLLMVPEEAEGGVQYSIAPLGADPLFIAGE</sequence>
<organism evidence="2 3">
    <name type="scientific">Brachybacterium equifaecis</name>
    <dbReference type="NCBI Taxonomy" id="2910770"/>
    <lineage>
        <taxon>Bacteria</taxon>
        <taxon>Bacillati</taxon>
        <taxon>Actinomycetota</taxon>
        <taxon>Actinomycetes</taxon>
        <taxon>Micrococcales</taxon>
        <taxon>Dermabacteraceae</taxon>
        <taxon>Brachybacterium</taxon>
    </lineage>
</organism>
<dbReference type="Proteomes" id="UP001203761">
    <property type="component" value="Unassembled WGS sequence"/>
</dbReference>
<protein>
    <recommendedName>
        <fullName evidence="4">DUF4352 domain-containing protein</fullName>
    </recommendedName>
</protein>
<feature type="compositionally biased region" description="Low complexity" evidence="1">
    <location>
        <begin position="32"/>
        <end position="50"/>
    </location>
</feature>
<keyword evidence="3" id="KW-1185">Reference proteome</keyword>
<feature type="region of interest" description="Disordered" evidence="1">
    <location>
        <begin position="1"/>
        <end position="56"/>
    </location>
</feature>
<evidence type="ECO:0000313" key="3">
    <source>
        <dbReference type="Proteomes" id="UP001203761"/>
    </source>
</evidence>
<accession>A0ABT0R4P6</accession>
<dbReference type="RefSeq" id="WP_249738518.1">
    <property type="nucleotide sequence ID" value="NZ_JAKNCJ010000013.1"/>
</dbReference>
<evidence type="ECO:0000313" key="2">
    <source>
        <dbReference type="EMBL" id="MCL6424443.1"/>
    </source>
</evidence>
<feature type="region of interest" description="Disordered" evidence="1">
    <location>
        <begin position="94"/>
        <end position="132"/>
    </location>
</feature>
<comment type="caution">
    <text evidence="2">The sequence shown here is derived from an EMBL/GenBank/DDBJ whole genome shotgun (WGS) entry which is preliminary data.</text>
</comment>
<feature type="compositionally biased region" description="Pro residues" evidence="1">
    <location>
        <begin position="7"/>
        <end position="26"/>
    </location>
</feature>
<evidence type="ECO:0008006" key="4">
    <source>
        <dbReference type="Google" id="ProtNLM"/>
    </source>
</evidence>
<reference evidence="2" key="1">
    <citation type="submission" date="2022-02" db="EMBL/GenBank/DDBJ databases">
        <authorList>
            <person name="Lee M."/>
            <person name="Kim S.-J."/>
            <person name="Jung M.-Y."/>
        </authorList>
    </citation>
    <scope>NUCLEOTIDE SEQUENCE</scope>
    <source>
        <strain evidence="2">JHP9</strain>
    </source>
</reference>
<name>A0ABT0R4P6_9MICO</name>
<feature type="compositionally biased region" description="Low complexity" evidence="1">
    <location>
        <begin position="94"/>
        <end position="105"/>
    </location>
</feature>